<organism evidence="1 2">
    <name type="scientific">Naganishia vaughanmartiniae</name>
    <dbReference type="NCBI Taxonomy" id="1424756"/>
    <lineage>
        <taxon>Eukaryota</taxon>
        <taxon>Fungi</taxon>
        <taxon>Dikarya</taxon>
        <taxon>Basidiomycota</taxon>
        <taxon>Agaricomycotina</taxon>
        <taxon>Tremellomycetes</taxon>
        <taxon>Filobasidiales</taxon>
        <taxon>Filobasidiaceae</taxon>
        <taxon>Naganishia</taxon>
    </lineage>
</organism>
<dbReference type="EMBL" id="JASBWU010000016">
    <property type="protein sequence ID" value="KAJ9115521.1"/>
    <property type="molecule type" value="Genomic_DNA"/>
</dbReference>
<evidence type="ECO:0000313" key="2">
    <source>
        <dbReference type="Proteomes" id="UP001243375"/>
    </source>
</evidence>
<sequence length="203" mass="21746">MIPPEYKLPFFDTPLGFALVVGLIAIGFYVFVGKWKSPADYHRQGEAIATSSTQGSGKQGKNMTQEQGNTKEGLANAAKGQGIETAASVMAPVSSNLSAPKNDPITPSQLATNDGRTPETPIWLAIKGTVFDVTPKRAMYGPGAGYHVFAGKDGSVGLGKSSLKPEDAIPDYTTLEPAEMKVLDQWYDFFSKRYNVVGKVVPE</sequence>
<reference evidence="1" key="1">
    <citation type="submission" date="2023-04" db="EMBL/GenBank/DDBJ databases">
        <title>Draft Genome sequencing of Naganishia species isolated from polar environments using Oxford Nanopore Technology.</title>
        <authorList>
            <person name="Leo P."/>
            <person name="Venkateswaran K."/>
        </authorList>
    </citation>
    <scope>NUCLEOTIDE SEQUENCE</scope>
    <source>
        <strain evidence="1">MNA-CCFEE 5425</strain>
    </source>
</reference>
<proteinExistence type="predicted"/>
<protein>
    <submittedName>
        <fullName evidence="1">Uncharacterized protein</fullName>
    </submittedName>
</protein>
<accession>A0ACC2WVS6</accession>
<gene>
    <name evidence="1" type="ORF">QFC22_005282</name>
</gene>
<dbReference type="Proteomes" id="UP001243375">
    <property type="component" value="Unassembled WGS sequence"/>
</dbReference>
<comment type="caution">
    <text evidence="1">The sequence shown here is derived from an EMBL/GenBank/DDBJ whole genome shotgun (WGS) entry which is preliminary data.</text>
</comment>
<keyword evidence="2" id="KW-1185">Reference proteome</keyword>
<evidence type="ECO:0000313" key="1">
    <source>
        <dbReference type="EMBL" id="KAJ9115521.1"/>
    </source>
</evidence>
<name>A0ACC2WVS6_9TREE</name>